<keyword evidence="1" id="KW-0812">Transmembrane</keyword>
<evidence type="ECO:0000256" key="1">
    <source>
        <dbReference type="SAM" id="Phobius"/>
    </source>
</evidence>
<sequence length="230" mass="26025">PYGLESNKDCVLCMNCYKNCGYSSIRVDLQIPGSDIGDMSNRSLPDSLLSLSLLGVLLVEYGSLLSIDSQWFQSIYNFFAINQTVLFTLIFIFVLTAPFASIGLIDYLCSGFSFTRTKERMADFGYAAIPLALMGHLAFYWDKLKANFWRMFETANIYKAGKIDNEFSTITDRISSISSFELLTILLGFVGSVYFFYLISKKTRHVLTKSTIAGYFTVFAIFALIYIYIL</sequence>
<keyword evidence="1" id="KW-0472">Membrane</keyword>
<protein>
    <recommendedName>
        <fullName evidence="3">4Fe-4S ferredoxin-type domain-containing protein</fullName>
    </recommendedName>
</protein>
<feature type="non-terminal residue" evidence="2">
    <location>
        <position position="1"/>
    </location>
</feature>
<gene>
    <name evidence="2" type="ORF">LCGC14_3057380</name>
</gene>
<proteinExistence type="predicted"/>
<evidence type="ECO:0008006" key="3">
    <source>
        <dbReference type="Google" id="ProtNLM"/>
    </source>
</evidence>
<feature type="transmembrane region" description="Helical" evidence="1">
    <location>
        <begin position="182"/>
        <end position="200"/>
    </location>
</feature>
<organism evidence="2">
    <name type="scientific">marine sediment metagenome</name>
    <dbReference type="NCBI Taxonomy" id="412755"/>
    <lineage>
        <taxon>unclassified sequences</taxon>
        <taxon>metagenomes</taxon>
        <taxon>ecological metagenomes</taxon>
    </lineage>
</organism>
<evidence type="ECO:0000313" key="2">
    <source>
        <dbReference type="EMBL" id="KKK57152.1"/>
    </source>
</evidence>
<name>A0A0F8WJU4_9ZZZZ</name>
<feature type="transmembrane region" description="Helical" evidence="1">
    <location>
        <begin position="48"/>
        <end position="67"/>
    </location>
</feature>
<feature type="transmembrane region" description="Helical" evidence="1">
    <location>
        <begin position="121"/>
        <end position="141"/>
    </location>
</feature>
<dbReference type="EMBL" id="LAZR01064628">
    <property type="protein sequence ID" value="KKK57152.1"/>
    <property type="molecule type" value="Genomic_DNA"/>
</dbReference>
<reference evidence="2" key="1">
    <citation type="journal article" date="2015" name="Nature">
        <title>Complex archaea that bridge the gap between prokaryotes and eukaryotes.</title>
        <authorList>
            <person name="Spang A."/>
            <person name="Saw J.H."/>
            <person name="Jorgensen S.L."/>
            <person name="Zaremba-Niedzwiedzka K."/>
            <person name="Martijn J."/>
            <person name="Lind A.E."/>
            <person name="van Eijk R."/>
            <person name="Schleper C."/>
            <person name="Guy L."/>
            <person name="Ettema T.J."/>
        </authorList>
    </citation>
    <scope>NUCLEOTIDE SEQUENCE</scope>
</reference>
<dbReference type="PROSITE" id="PS00198">
    <property type="entry name" value="4FE4S_FER_1"/>
    <property type="match status" value="1"/>
</dbReference>
<dbReference type="InterPro" id="IPR017900">
    <property type="entry name" value="4Fe4S_Fe_S_CS"/>
</dbReference>
<feature type="transmembrane region" description="Helical" evidence="1">
    <location>
        <begin position="212"/>
        <end position="229"/>
    </location>
</feature>
<accession>A0A0F8WJU4</accession>
<comment type="caution">
    <text evidence="2">The sequence shown here is derived from an EMBL/GenBank/DDBJ whole genome shotgun (WGS) entry which is preliminary data.</text>
</comment>
<feature type="transmembrane region" description="Helical" evidence="1">
    <location>
        <begin position="87"/>
        <end position="109"/>
    </location>
</feature>
<dbReference type="AlphaFoldDB" id="A0A0F8WJU4"/>
<keyword evidence="1" id="KW-1133">Transmembrane helix</keyword>